<protein>
    <submittedName>
        <fullName evidence="1">Uncharacterized protein</fullName>
    </submittedName>
</protein>
<comment type="caution">
    <text evidence="1">The sequence shown here is derived from an EMBL/GenBank/DDBJ whole genome shotgun (WGS) entry which is preliminary data.</text>
</comment>
<dbReference type="Proteomes" id="UP000831701">
    <property type="component" value="Chromosome 17"/>
</dbReference>
<accession>A0ACB8VZ31</accession>
<reference evidence="1" key="1">
    <citation type="submission" date="2022-04" db="EMBL/GenBank/DDBJ databases">
        <title>Jade perch genome.</title>
        <authorList>
            <person name="Chao B."/>
        </authorList>
    </citation>
    <scope>NUCLEOTIDE SEQUENCE</scope>
    <source>
        <strain evidence="1">CB-2022</strain>
    </source>
</reference>
<evidence type="ECO:0000313" key="1">
    <source>
        <dbReference type="EMBL" id="KAI3359783.1"/>
    </source>
</evidence>
<dbReference type="EMBL" id="CM041547">
    <property type="protein sequence ID" value="KAI3359783.1"/>
    <property type="molecule type" value="Genomic_DNA"/>
</dbReference>
<organism evidence="1 2">
    <name type="scientific">Scortum barcoo</name>
    <name type="common">barcoo grunter</name>
    <dbReference type="NCBI Taxonomy" id="214431"/>
    <lineage>
        <taxon>Eukaryota</taxon>
        <taxon>Metazoa</taxon>
        <taxon>Chordata</taxon>
        <taxon>Craniata</taxon>
        <taxon>Vertebrata</taxon>
        <taxon>Euteleostomi</taxon>
        <taxon>Actinopterygii</taxon>
        <taxon>Neopterygii</taxon>
        <taxon>Teleostei</taxon>
        <taxon>Neoteleostei</taxon>
        <taxon>Acanthomorphata</taxon>
        <taxon>Eupercaria</taxon>
        <taxon>Centrarchiformes</taxon>
        <taxon>Terapontoidei</taxon>
        <taxon>Terapontidae</taxon>
        <taxon>Scortum</taxon>
    </lineage>
</organism>
<name>A0ACB8VZ31_9TELE</name>
<sequence>ILERGAMCLNTGYPCTCLTDGKPCEPCRMMAKDKEMEEAHLSNNINALGRVGGTCEPKVSLPSGGVAQEQVRNWGWMLSGIICLNILILGCALVSGSVYSNVHISTPDLQVFLIILLLLTSIWMLYYSIYTARKENAVYKDGHAGSVWLRGGLVLFGLLSIVMDIFKIASYSGYLHCDSAVKVAFPVVQLVFILIQTYFLWIHAKDCVQLQRNVTCCGLMLTLSTNLVMWMTLVTEESIHQTTVPDYPSNTSKLSRRNMYISKAGYGDDKCKCSHTSCSIFKEAYYYLYPFNIEYSLFASAMAYVLWKNVGRVVDEHAPHHINFRLKDTFLGPLAGIVLVVAGLATFIVYEIEMKRDASENGDKDKAMMMHFIVNIVIVTLMSVSTVVGCAIFKVDHRNHILEKNPTRSLDVGLLVVASLGQFVISYFTIVAMVGTGTEGYLNRLNLTWAIMMVIQLGLQNVFIIEGLHREPFHEVHTSTVMANPYMLQPSKDLNNLEGSNMDTKPSPVLTEHSLNDHAAEDRPKLLWKRRVLKEVCVFLLLGNIILWIMPAFGARPQFDHDSETNFYSFKMWAAVVNIGLPFGIFYRMHSVASLFEDSQDPPLFGEDEDNISRGKSKIRHPVASFFHLFFRTSAILVYLLCDIVSSRFIGCMVTIILLLSCDFWTVKNVSGRLLVGLRWWNQVDDDGKSHWVFESRKTNSLNTASTAESRIFWLGLIVCPIFWVIFVFSTIFSFKIKWLAVVIMGLVLQWANLYSYVRCKVGGKSNLSSMAKNYLGLQIFKQVYEM</sequence>
<keyword evidence="2" id="KW-1185">Reference proteome</keyword>
<evidence type="ECO:0000313" key="2">
    <source>
        <dbReference type="Proteomes" id="UP000831701"/>
    </source>
</evidence>
<feature type="non-terminal residue" evidence="1">
    <location>
        <position position="1"/>
    </location>
</feature>
<gene>
    <name evidence="1" type="ORF">L3Q82_014148</name>
</gene>
<proteinExistence type="predicted"/>